<dbReference type="Proteomes" id="UP001174936">
    <property type="component" value="Unassembled WGS sequence"/>
</dbReference>
<dbReference type="PROSITE" id="PS00086">
    <property type="entry name" value="CYTOCHROME_P450"/>
    <property type="match status" value="1"/>
</dbReference>
<dbReference type="GO" id="GO:0016705">
    <property type="term" value="F:oxidoreductase activity, acting on paired donors, with incorporation or reduction of molecular oxygen"/>
    <property type="evidence" value="ECO:0007669"/>
    <property type="project" value="InterPro"/>
</dbReference>
<dbReference type="PANTHER" id="PTHR24287">
    <property type="entry name" value="P450, PUTATIVE (EUROFUNG)-RELATED"/>
    <property type="match status" value="1"/>
</dbReference>
<dbReference type="InterPro" id="IPR001128">
    <property type="entry name" value="Cyt_P450"/>
</dbReference>
<keyword evidence="6 8" id="KW-0503">Monooxygenase</keyword>
<feature type="transmembrane region" description="Helical" evidence="9">
    <location>
        <begin position="16"/>
        <end position="37"/>
    </location>
</feature>
<dbReference type="PANTHER" id="PTHR24287:SF5">
    <property type="entry name" value="P450, PUTATIVE (EUROFUNG)-RELATED"/>
    <property type="match status" value="1"/>
</dbReference>
<comment type="caution">
    <text evidence="10">The sequence shown here is derived from an EMBL/GenBank/DDBJ whole genome shotgun (WGS) entry which is preliminary data.</text>
</comment>
<evidence type="ECO:0000313" key="11">
    <source>
        <dbReference type="Proteomes" id="UP001174936"/>
    </source>
</evidence>
<accession>A0AA40D1Q4</accession>
<evidence type="ECO:0000256" key="3">
    <source>
        <dbReference type="ARBA" id="ARBA00022723"/>
    </source>
</evidence>
<feature type="binding site" description="axial binding residue" evidence="7">
    <location>
        <position position="476"/>
    </location>
    <ligand>
        <name>heme</name>
        <dbReference type="ChEBI" id="CHEBI:30413"/>
    </ligand>
    <ligandPart>
        <name>Fe</name>
        <dbReference type="ChEBI" id="CHEBI:18248"/>
    </ligandPart>
</feature>
<dbReference type="EMBL" id="JAULSV010000001">
    <property type="protein sequence ID" value="KAK0657353.1"/>
    <property type="molecule type" value="Genomic_DNA"/>
</dbReference>
<organism evidence="10 11">
    <name type="scientific">Cercophora newfieldiana</name>
    <dbReference type="NCBI Taxonomy" id="92897"/>
    <lineage>
        <taxon>Eukaryota</taxon>
        <taxon>Fungi</taxon>
        <taxon>Dikarya</taxon>
        <taxon>Ascomycota</taxon>
        <taxon>Pezizomycotina</taxon>
        <taxon>Sordariomycetes</taxon>
        <taxon>Sordariomycetidae</taxon>
        <taxon>Sordariales</taxon>
        <taxon>Lasiosphaeriaceae</taxon>
        <taxon>Cercophora</taxon>
    </lineage>
</organism>
<evidence type="ECO:0000256" key="5">
    <source>
        <dbReference type="ARBA" id="ARBA00023004"/>
    </source>
</evidence>
<sequence length="538" mass="61167">MGLIEQLVERASFKGALLAVAYLFVCLIIYTGLEILLQNFKLARRGPRAYRIPSTLPFGLSVVYHTIKAVKEHKNLDKWREFLSPQNAYTAETRIIARRVVMTAHPENIKAILATQFNDYGKGEPFHREWKPFLGDSIFTTDGDMWHGSRQLIRPQFIKDRVSDLHTFETHMQILFRAIANGGALDGENQYVDMAAVNGKPVDISELFFRFTLDSATDFLLGSNVKSLTTPVNEFSHAFNEAQRIQNIISRAGPLTPLFPRGEFYRHMEVINKFIDQYIDIALQLKPEELESKSKSDTGYSFLHALAGFTRDRQVLHDQLIAVLLAGRDTTASTLSWTIYELGRHPEAVRKLREEILSVVGPDRAPTYEHLKSMKYLQNVMNETLRLYPSVPFNVRLALKDTTLPFGGGPDGSQPLHVLKDTPIGYSTLLMQRRADLYPPVSETFPDVEVFSPDRWFHWQPKPWQYIPFNGGPRICIGQQFALTEMGYVLTRLFQRYERVESLMGPVDGGNPTLKAEIVLSPGDGVKVAFWEAGREKS</sequence>
<dbReference type="Pfam" id="PF00067">
    <property type="entry name" value="p450"/>
    <property type="match status" value="1"/>
</dbReference>
<name>A0AA40D1Q4_9PEZI</name>
<dbReference type="InterPro" id="IPR047146">
    <property type="entry name" value="Cyt_P450_E_CYP52_fungi"/>
</dbReference>
<dbReference type="PRINTS" id="PR00463">
    <property type="entry name" value="EP450I"/>
</dbReference>
<evidence type="ECO:0000313" key="10">
    <source>
        <dbReference type="EMBL" id="KAK0657353.1"/>
    </source>
</evidence>
<keyword evidence="7 8" id="KW-0349">Heme</keyword>
<dbReference type="GO" id="GO:0020037">
    <property type="term" value="F:heme binding"/>
    <property type="evidence" value="ECO:0007669"/>
    <property type="project" value="InterPro"/>
</dbReference>
<evidence type="ECO:0000256" key="2">
    <source>
        <dbReference type="ARBA" id="ARBA00010617"/>
    </source>
</evidence>
<keyword evidence="9" id="KW-1133">Transmembrane helix</keyword>
<keyword evidence="11" id="KW-1185">Reference proteome</keyword>
<dbReference type="InterPro" id="IPR017972">
    <property type="entry name" value="Cyt_P450_CS"/>
</dbReference>
<dbReference type="GO" id="GO:0005506">
    <property type="term" value="F:iron ion binding"/>
    <property type="evidence" value="ECO:0007669"/>
    <property type="project" value="InterPro"/>
</dbReference>
<proteinExistence type="inferred from homology"/>
<evidence type="ECO:0000256" key="9">
    <source>
        <dbReference type="SAM" id="Phobius"/>
    </source>
</evidence>
<dbReference type="Gene3D" id="1.10.630.10">
    <property type="entry name" value="Cytochrome P450"/>
    <property type="match status" value="1"/>
</dbReference>
<gene>
    <name evidence="10" type="ORF">B0T16DRAFT_452823</name>
</gene>
<reference evidence="10" key="1">
    <citation type="submission" date="2023-06" db="EMBL/GenBank/DDBJ databases">
        <title>Genome-scale phylogeny and comparative genomics of the fungal order Sordariales.</title>
        <authorList>
            <consortium name="Lawrence Berkeley National Laboratory"/>
            <person name="Hensen N."/>
            <person name="Bonometti L."/>
            <person name="Westerberg I."/>
            <person name="Brannstrom I.O."/>
            <person name="Guillou S."/>
            <person name="Cros-Aarteil S."/>
            <person name="Calhoun S."/>
            <person name="Haridas S."/>
            <person name="Kuo A."/>
            <person name="Mondo S."/>
            <person name="Pangilinan J."/>
            <person name="Riley R."/>
            <person name="Labutti K."/>
            <person name="Andreopoulos B."/>
            <person name="Lipzen A."/>
            <person name="Chen C."/>
            <person name="Yanf M."/>
            <person name="Daum C."/>
            <person name="Ng V."/>
            <person name="Clum A."/>
            <person name="Steindorff A."/>
            <person name="Ohm R."/>
            <person name="Martin F."/>
            <person name="Silar P."/>
            <person name="Natvig D."/>
            <person name="Lalanne C."/>
            <person name="Gautier V."/>
            <person name="Ament-Velasquez S.L."/>
            <person name="Kruys A."/>
            <person name="Hutchinson M.I."/>
            <person name="Powell A.J."/>
            <person name="Barry K."/>
            <person name="Miller A.N."/>
            <person name="Grigoriev I.V."/>
            <person name="Debuchy R."/>
            <person name="Gladieux P."/>
            <person name="Thoren M.H."/>
            <person name="Johannesson H."/>
        </authorList>
    </citation>
    <scope>NUCLEOTIDE SEQUENCE</scope>
    <source>
        <strain evidence="10">SMH2532-1</strain>
    </source>
</reference>
<evidence type="ECO:0000256" key="4">
    <source>
        <dbReference type="ARBA" id="ARBA00023002"/>
    </source>
</evidence>
<dbReference type="InterPro" id="IPR002401">
    <property type="entry name" value="Cyt_P450_E_grp-I"/>
</dbReference>
<evidence type="ECO:0000256" key="8">
    <source>
        <dbReference type="RuleBase" id="RU000461"/>
    </source>
</evidence>
<dbReference type="SUPFAM" id="SSF48264">
    <property type="entry name" value="Cytochrome P450"/>
    <property type="match status" value="1"/>
</dbReference>
<evidence type="ECO:0000256" key="6">
    <source>
        <dbReference type="ARBA" id="ARBA00023033"/>
    </source>
</evidence>
<keyword evidence="4 8" id="KW-0560">Oxidoreductase</keyword>
<comment type="similarity">
    <text evidence="2 8">Belongs to the cytochrome P450 family.</text>
</comment>
<dbReference type="FunFam" id="1.10.630.10:FF:000102">
    <property type="entry name" value="Cytochrome P450 52A5"/>
    <property type="match status" value="1"/>
</dbReference>
<keyword evidence="9" id="KW-0472">Membrane</keyword>
<dbReference type="AlphaFoldDB" id="A0AA40D1Q4"/>
<evidence type="ECO:0000256" key="1">
    <source>
        <dbReference type="ARBA" id="ARBA00001971"/>
    </source>
</evidence>
<comment type="cofactor">
    <cofactor evidence="1 7">
        <name>heme</name>
        <dbReference type="ChEBI" id="CHEBI:30413"/>
    </cofactor>
</comment>
<dbReference type="InterPro" id="IPR036396">
    <property type="entry name" value="Cyt_P450_sf"/>
</dbReference>
<keyword evidence="5 7" id="KW-0408">Iron</keyword>
<keyword evidence="9" id="KW-0812">Transmembrane</keyword>
<protein>
    <submittedName>
        <fullName evidence="10">Cytochrome P450</fullName>
    </submittedName>
</protein>
<evidence type="ECO:0000256" key="7">
    <source>
        <dbReference type="PIRSR" id="PIRSR602401-1"/>
    </source>
</evidence>
<dbReference type="CDD" id="cd11063">
    <property type="entry name" value="CYP52"/>
    <property type="match status" value="1"/>
</dbReference>
<keyword evidence="3 7" id="KW-0479">Metal-binding</keyword>
<dbReference type="PRINTS" id="PR00385">
    <property type="entry name" value="P450"/>
</dbReference>
<dbReference type="GO" id="GO:0004497">
    <property type="term" value="F:monooxygenase activity"/>
    <property type="evidence" value="ECO:0007669"/>
    <property type="project" value="UniProtKB-KW"/>
</dbReference>